<evidence type="ECO:0000259" key="1">
    <source>
        <dbReference type="Pfam" id="PF00501"/>
    </source>
</evidence>
<comment type="caution">
    <text evidence="3">The sequence shown here is derived from an EMBL/GenBank/DDBJ whole genome shotgun (WGS) entry which is preliminary data.</text>
</comment>
<organism evidence="3 4">
    <name type="scientific">Sporosarcina soli</name>
    <dbReference type="NCBI Taxonomy" id="334736"/>
    <lineage>
        <taxon>Bacteria</taxon>
        <taxon>Bacillati</taxon>
        <taxon>Bacillota</taxon>
        <taxon>Bacilli</taxon>
        <taxon>Bacillales</taxon>
        <taxon>Caryophanaceae</taxon>
        <taxon>Sporosarcina</taxon>
    </lineage>
</organism>
<dbReference type="InterPro" id="IPR020845">
    <property type="entry name" value="AMP-binding_CS"/>
</dbReference>
<dbReference type="Gene3D" id="3.30.300.30">
    <property type="match status" value="1"/>
</dbReference>
<dbReference type="PANTHER" id="PTHR43767:SF9">
    <property type="entry name" value="LONG-CHAIN-FATTY-ACID--COA LIGASE"/>
    <property type="match status" value="1"/>
</dbReference>
<dbReference type="InterPro" id="IPR045851">
    <property type="entry name" value="AMP-bd_C_sf"/>
</dbReference>
<protein>
    <submittedName>
        <fullName evidence="3">Long-chain fatty acid--CoA ligase</fullName>
    </submittedName>
</protein>
<dbReference type="SUPFAM" id="SSF56801">
    <property type="entry name" value="Acetyl-CoA synthetase-like"/>
    <property type="match status" value="1"/>
</dbReference>
<accession>A0ABW0THQ5</accession>
<dbReference type="InterPro" id="IPR042099">
    <property type="entry name" value="ANL_N_sf"/>
</dbReference>
<dbReference type="Pfam" id="PF00501">
    <property type="entry name" value="AMP-binding"/>
    <property type="match status" value="1"/>
</dbReference>
<dbReference type="EMBL" id="JBHSNO010000005">
    <property type="protein sequence ID" value="MFC5588727.1"/>
    <property type="molecule type" value="Genomic_DNA"/>
</dbReference>
<dbReference type="Proteomes" id="UP001596109">
    <property type="component" value="Unassembled WGS sequence"/>
</dbReference>
<evidence type="ECO:0000259" key="2">
    <source>
        <dbReference type="Pfam" id="PF13193"/>
    </source>
</evidence>
<reference evidence="4" key="1">
    <citation type="journal article" date="2019" name="Int. J. Syst. Evol. Microbiol.">
        <title>The Global Catalogue of Microorganisms (GCM) 10K type strain sequencing project: providing services to taxonomists for standard genome sequencing and annotation.</title>
        <authorList>
            <consortium name="The Broad Institute Genomics Platform"/>
            <consortium name="The Broad Institute Genome Sequencing Center for Infectious Disease"/>
            <person name="Wu L."/>
            <person name="Ma J."/>
        </authorList>
    </citation>
    <scope>NUCLEOTIDE SEQUENCE [LARGE SCALE GENOMIC DNA]</scope>
    <source>
        <strain evidence="4">CGMCC 4.1434</strain>
    </source>
</reference>
<dbReference type="Gene3D" id="3.40.50.12780">
    <property type="entry name" value="N-terminal domain of ligase-like"/>
    <property type="match status" value="1"/>
</dbReference>
<dbReference type="InterPro" id="IPR000873">
    <property type="entry name" value="AMP-dep_synth/lig_dom"/>
</dbReference>
<evidence type="ECO:0000313" key="3">
    <source>
        <dbReference type="EMBL" id="MFC5588727.1"/>
    </source>
</evidence>
<dbReference type="PANTHER" id="PTHR43767">
    <property type="entry name" value="LONG-CHAIN-FATTY-ACID--COA LIGASE"/>
    <property type="match status" value="1"/>
</dbReference>
<dbReference type="InterPro" id="IPR025110">
    <property type="entry name" value="AMP-bd_C"/>
</dbReference>
<dbReference type="CDD" id="cd05936">
    <property type="entry name" value="FC-FACS_FadD_like"/>
    <property type="match status" value="1"/>
</dbReference>
<evidence type="ECO:0000313" key="4">
    <source>
        <dbReference type="Proteomes" id="UP001596109"/>
    </source>
</evidence>
<dbReference type="Pfam" id="PF13193">
    <property type="entry name" value="AMP-binding_C"/>
    <property type="match status" value="1"/>
</dbReference>
<feature type="domain" description="AMP-dependent synthetase/ligase" evidence="1">
    <location>
        <begin position="30"/>
        <end position="392"/>
    </location>
</feature>
<proteinExistence type="predicted"/>
<dbReference type="PROSITE" id="PS00455">
    <property type="entry name" value="AMP_BINDING"/>
    <property type="match status" value="1"/>
</dbReference>
<keyword evidence="4" id="KW-1185">Reference proteome</keyword>
<dbReference type="InterPro" id="IPR050237">
    <property type="entry name" value="ATP-dep_AMP-bd_enzyme"/>
</dbReference>
<sequence>MKQLWLQSYPENIPHEVVIEDKTMVDVLYEAVSQNPDQLALVEGNRQLTYAQLRDRVHQLANAMSKMGLQKGDRVAFMMGNSLEYVISYYAVLACGGTIVQNNPTYTKRELYNQVNDAQATMIIIDENLGSQFPDILEETSIKVIWYASSDEVQETSLRKVFDSEALNFTPVPLNANEDVAVLQYTGGTTGVSKGVMLTHRNIYANVVQTHAFLGVYAKEGQERLLNVLPLFHVYGMTVSMNYMIYLQSTMHLVSKFNSSETLALLDQHRITMFPGTPTIYVAVNHNEKVKEYDISSIHTCISGSAPLPVEVKNQFEALTGAKIVDAYGLSEASPVTHSNPINGIRKPGSMGLPIPSTACKIVSIADGKTILPIHEPGELLIKGPQVMKGYWNMPEETENALKDGWLHTGDVAYMDEDGYFFIVSRKKEVIIAGGYNIYPREIEEVIFNHPAVREVVAIGIPHSYRGETVKVFVVAKDGHEIQEDEIIQFCHGKLAKFKLPTEVEIRDELPKTAVGKILRRKLVEEELKKVSN</sequence>
<gene>
    <name evidence="3" type="ORF">ACFPRA_07505</name>
</gene>
<dbReference type="RefSeq" id="WP_381432262.1">
    <property type="nucleotide sequence ID" value="NZ_JBHSNO010000005.1"/>
</dbReference>
<dbReference type="GO" id="GO:0016874">
    <property type="term" value="F:ligase activity"/>
    <property type="evidence" value="ECO:0007669"/>
    <property type="project" value="UniProtKB-KW"/>
</dbReference>
<keyword evidence="3" id="KW-0436">Ligase</keyword>
<name>A0ABW0THQ5_9BACL</name>
<feature type="domain" description="AMP-binding enzyme C-terminal" evidence="2">
    <location>
        <begin position="442"/>
        <end position="517"/>
    </location>
</feature>